<dbReference type="Pfam" id="PF14570">
    <property type="entry name" value="zf-RING_4"/>
    <property type="match status" value="1"/>
</dbReference>
<dbReference type="PANTHER" id="PTHR12603">
    <property type="entry name" value="CCR4-NOT TRANSCRIPTION COMPLEX RELATED"/>
    <property type="match status" value="1"/>
</dbReference>
<dbReference type="GO" id="GO:0003723">
    <property type="term" value="F:RNA binding"/>
    <property type="evidence" value="ECO:0007669"/>
    <property type="project" value="UniProtKB-UniRule"/>
</dbReference>
<comment type="caution">
    <text evidence="4">The sequence shown here is derived from an EMBL/GenBank/DDBJ whole genome shotgun (WGS) entry which is preliminary data.</text>
</comment>
<evidence type="ECO:0000313" key="5">
    <source>
        <dbReference type="Proteomes" id="UP001372338"/>
    </source>
</evidence>
<dbReference type="PANTHER" id="PTHR12603:SF22">
    <property type="entry name" value="TRANSCRIPTION FACTOR C2H2 FAMILY-RELATED"/>
    <property type="match status" value="1"/>
</dbReference>
<dbReference type="Gene3D" id="3.30.40.10">
    <property type="entry name" value="Zinc/RING finger domain, C3HC4 (zinc finger)"/>
    <property type="match status" value="1"/>
</dbReference>
<evidence type="ECO:0000313" key="4">
    <source>
        <dbReference type="EMBL" id="KAK7245185.1"/>
    </source>
</evidence>
<dbReference type="InterPro" id="IPR039515">
    <property type="entry name" value="NOT4_mRING-HC-C4C4"/>
</dbReference>
<organism evidence="4 5">
    <name type="scientific">Crotalaria pallida</name>
    <name type="common">Smooth rattlebox</name>
    <name type="synonym">Crotalaria striata</name>
    <dbReference type="NCBI Taxonomy" id="3830"/>
    <lineage>
        <taxon>Eukaryota</taxon>
        <taxon>Viridiplantae</taxon>
        <taxon>Streptophyta</taxon>
        <taxon>Embryophyta</taxon>
        <taxon>Tracheophyta</taxon>
        <taxon>Spermatophyta</taxon>
        <taxon>Magnoliopsida</taxon>
        <taxon>eudicotyledons</taxon>
        <taxon>Gunneridae</taxon>
        <taxon>Pentapetalae</taxon>
        <taxon>rosids</taxon>
        <taxon>fabids</taxon>
        <taxon>Fabales</taxon>
        <taxon>Fabaceae</taxon>
        <taxon>Papilionoideae</taxon>
        <taxon>50 kb inversion clade</taxon>
        <taxon>genistoids sensu lato</taxon>
        <taxon>core genistoids</taxon>
        <taxon>Crotalarieae</taxon>
        <taxon>Crotalaria</taxon>
    </lineage>
</organism>
<dbReference type="CDD" id="cd16618">
    <property type="entry name" value="mRING-HC-C4C4_CNOT4"/>
    <property type="match status" value="1"/>
</dbReference>
<dbReference type="GO" id="GO:0004842">
    <property type="term" value="F:ubiquitin-protein transferase activity"/>
    <property type="evidence" value="ECO:0007669"/>
    <property type="project" value="InterPro"/>
</dbReference>
<proteinExistence type="predicted"/>
<dbReference type="Proteomes" id="UP001372338">
    <property type="component" value="Unassembled WGS sequence"/>
</dbReference>
<dbReference type="InterPro" id="IPR000504">
    <property type="entry name" value="RRM_dom"/>
</dbReference>
<dbReference type="Gene3D" id="3.30.70.330">
    <property type="match status" value="1"/>
</dbReference>
<dbReference type="InterPro" id="IPR035979">
    <property type="entry name" value="RBD_domain_sf"/>
</dbReference>
<protein>
    <recommendedName>
        <fullName evidence="3">RRM domain-containing protein</fullName>
    </recommendedName>
</protein>
<evidence type="ECO:0000256" key="2">
    <source>
        <dbReference type="SAM" id="MobiDB-lite"/>
    </source>
</evidence>
<dbReference type="SMART" id="SM00360">
    <property type="entry name" value="RRM"/>
    <property type="match status" value="1"/>
</dbReference>
<feature type="compositionally biased region" description="Polar residues" evidence="2">
    <location>
        <begin position="563"/>
        <end position="572"/>
    </location>
</feature>
<dbReference type="InterPro" id="IPR012677">
    <property type="entry name" value="Nucleotide-bd_a/b_plait_sf"/>
</dbReference>
<accession>A0AAN9E7T2</accession>
<dbReference type="SUPFAM" id="SSF57850">
    <property type="entry name" value="RING/U-box"/>
    <property type="match status" value="1"/>
</dbReference>
<dbReference type="InterPro" id="IPR034261">
    <property type="entry name" value="CNOT4_RRM"/>
</dbReference>
<feature type="compositionally biased region" description="Low complexity" evidence="2">
    <location>
        <begin position="327"/>
        <end position="337"/>
    </location>
</feature>
<keyword evidence="1" id="KW-0694">RNA-binding</keyword>
<feature type="domain" description="RRM" evidence="3">
    <location>
        <begin position="95"/>
        <end position="181"/>
    </location>
</feature>
<keyword evidence="5" id="KW-1185">Reference proteome</keyword>
<dbReference type="GO" id="GO:0030014">
    <property type="term" value="C:CCR4-NOT complex"/>
    <property type="evidence" value="ECO:0007669"/>
    <property type="project" value="InterPro"/>
</dbReference>
<feature type="compositionally biased region" description="Low complexity" evidence="2">
    <location>
        <begin position="254"/>
        <end position="263"/>
    </location>
</feature>
<dbReference type="AlphaFoldDB" id="A0AAN9E7T2"/>
<evidence type="ECO:0000259" key="3">
    <source>
        <dbReference type="PROSITE" id="PS50102"/>
    </source>
</evidence>
<evidence type="ECO:0000256" key="1">
    <source>
        <dbReference type="PROSITE-ProRule" id="PRU00176"/>
    </source>
</evidence>
<dbReference type="GO" id="GO:0016567">
    <property type="term" value="P:protein ubiquitination"/>
    <property type="evidence" value="ECO:0007669"/>
    <property type="project" value="TreeGrafter"/>
</dbReference>
<dbReference type="EMBL" id="JAYWIO010000008">
    <property type="protein sequence ID" value="KAK7245185.1"/>
    <property type="molecule type" value="Genomic_DNA"/>
</dbReference>
<feature type="compositionally biased region" description="Basic and acidic residues" evidence="2">
    <location>
        <begin position="341"/>
        <end position="353"/>
    </location>
</feature>
<feature type="compositionally biased region" description="Basic and acidic residues" evidence="2">
    <location>
        <begin position="575"/>
        <end position="588"/>
    </location>
</feature>
<reference evidence="4 5" key="1">
    <citation type="submission" date="2024-01" db="EMBL/GenBank/DDBJ databases">
        <title>The genomes of 5 underutilized Papilionoideae crops provide insights into root nodulation and disease resistanc.</title>
        <authorList>
            <person name="Yuan L."/>
        </authorList>
    </citation>
    <scope>NUCLEOTIDE SEQUENCE [LARGE SCALE GENOMIC DNA]</scope>
    <source>
        <strain evidence="4">ZHUSHIDOU_FW_LH</strain>
        <tissue evidence="4">Leaf</tissue>
    </source>
</reference>
<dbReference type="InterPro" id="IPR013083">
    <property type="entry name" value="Znf_RING/FYVE/PHD"/>
</dbReference>
<dbReference type="FunFam" id="3.30.70.330:FF:000161">
    <property type="entry name" value="RNA binding (RRM/RBD/RNP motifs) family protein"/>
    <property type="match status" value="1"/>
</dbReference>
<gene>
    <name evidence="4" type="ORF">RIF29_40020</name>
</gene>
<dbReference type="InterPro" id="IPR003954">
    <property type="entry name" value="RRM_euk-type"/>
</dbReference>
<feature type="region of interest" description="Disordered" evidence="2">
    <location>
        <begin position="317"/>
        <end position="372"/>
    </location>
</feature>
<dbReference type="CDD" id="cd12438">
    <property type="entry name" value="RRM_CNOT4"/>
    <property type="match status" value="1"/>
</dbReference>
<dbReference type="InterPro" id="IPR039780">
    <property type="entry name" value="Mot2"/>
</dbReference>
<sequence length="901" mass="99605">MDLTDQQLKPCKCGYEICVWCWHHIMEMSEKDGSGGRCPACRAPYDKERIVSMAANCQRLVAEMNAQRKKKMQKLKPKSVEEKKHFSDIRVIQRNMVYIMGLPLSVADEALLQQKEYFGRYGKVLKVSLSRTSTGLIQHSASNICCVYVTYSKEAEAIRCIQSVHCFVLDGRSLRACFGTTKYCHAWLRNLPCRNRDCLYLHDYGSQEDSFTKDDLGLALARSRVHQIIGATSNLNWRSGNVLPPSEDDSRHMSSASKLVSKSASDKTESHTKGSCSVGPVSSTVAPAATSWAMRVSGSIPPDTTSSCSGNSAIRKVEASNDPQVPVSVVKSSEKSVLNTRSEEDKNSSEGHSGDVLLTSEVNKHNVGGNSQTYKSDVKEVIAEKLPSTVLSNSENSPAAFMGNDEDMVGPAASTNFVKLSKPHCDFNIDKAVSLNSNGDVQHLCSKLTSTSMHSHLEDSYSIPDSDRLHSTHNSIDSSIGHHLQQGDQYSNEHSTTPDLWEDIIVDDMPNLDNEQSQFCKGVNNLSAGLCSPGLAQNVDQSIPHPWKQDQLSHHHQLGKPSESYNQHSKTGSGKHVESKNNVNKDDSDVGENILSKELDAWEDSLVKLLDESEEPCRPINHLDKTQTLLKVQDKDQSRFSFARQDDFMNVASDLKPSFGITGHVSRGDFVSNGFMGNKDTLAGKYAHLVPSNNAALSDRFVQLPKAHASSPPGFSMPSRIPPPGFSHDSSIPVQHLQQYVLPSGNIGRIGGNVQPNNDAAILEAFRKGMLAERLSNASFDLRQGVLPQFSPVEHDARLMLLLQQSIPSQNLRFPDVAENRFPPQNDAYNSRFLEQFQPNNPSILEQLHSQQFNGNALTSNSQWGAWHDAKNFSGLPMTQVLDNQRVGFNSFMPSYENIKF</sequence>
<dbReference type="SUPFAM" id="SSF54928">
    <property type="entry name" value="RNA-binding domain, RBD"/>
    <property type="match status" value="1"/>
</dbReference>
<feature type="region of interest" description="Disordered" evidence="2">
    <location>
        <begin position="240"/>
        <end position="280"/>
    </location>
</feature>
<dbReference type="PROSITE" id="PS50102">
    <property type="entry name" value="RRM"/>
    <property type="match status" value="1"/>
</dbReference>
<feature type="region of interest" description="Disordered" evidence="2">
    <location>
        <begin position="541"/>
        <end position="590"/>
    </location>
</feature>
<dbReference type="SMART" id="SM00361">
    <property type="entry name" value="RRM_1"/>
    <property type="match status" value="1"/>
</dbReference>
<name>A0AAN9E7T2_CROPI</name>